<dbReference type="InterPro" id="IPR001304">
    <property type="entry name" value="C-type_lectin-like"/>
</dbReference>
<dbReference type="PANTHER" id="PTHR22803">
    <property type="entry name" value="MANNOSE, PHOSPHOLIPASE, LECTIN RECEPTOR RELATED"/>
    <property type="match status" value="1"/>
</dbReference>
<dbReference type="VEuPathDB" id="VectorBase:GBRI037609"/>
<reference evidence="4" key="1">
    <citation type="submission" date="2014-03" db="EMBL/GenBank/DDBJ databases">
        <authorList>
            <person name="Aksoy S."/>
            <person name="Warren W."/>
            <person name="Wilson R.K."/>
        </authorList>
    </citation>
    <scope>NUCLEOTIDE SEQUENCE [LARGE SCALE GENOMIC DNA]</scope>
    <source>
        <strain evidence="4">IAEA</strain>
    </source>
</reference>
<keyword evidence="1" id="KW-0175">Coiled coil</keyword>
<proteinExistence type="predicted"/>
<organism evidence="3 4">
    <name type="scientific">Glossina brevipalpis</name>
    <dbReference type="NCBI Taxonomy" id="37001"/>
    <lineage>
        <taxon>Eukaryota</taxon>
        <taxon>Metazoa</taxon>
        <taxon>Ecdysozoa</taxon>
        <taxon>Arthropoda</taxon>
        <taxon>Hexapoda</taxon>
        <taxon>Insecta</taxon>
        <taxon>Pterygota</taxon>
        <taxon>Neoptera</taxon>
        <taxon>Endopterygota</taxon>
        <taxon>Diptera</taxon>
        <taxon>Brachycera</taxon>
        <taxon>Muscomorpha</taxon>
        <taxon>Hippoboscoidea</taxon>
        <taxon>Glossinidae</taxon>
        <taxon>Glossina</taxon>
    </lineage>
</organism>
<protein>
    <submittedName>
        <fullName evidence="3">C-type lectin domain-containing protein</fullName>
    </submittedName>
</protein>
<dbReference type="STRING" id="37001.A0A1A9WYT6"/>
<dbReference type="InterPro" id="IPR050111">
    <property type="entry name" value="C-type_lectin/snaclec_domain"/>
</dbReference>
<evidence type="ECO:0000313" key="3">
    <source>
        <dbReference type="EnsemblMetazoa" id="GBRI037609-PA"/>
    </source>
</evidence>
<dbReference type="InterPro" id="IPR016186">
    <property type="entry name" value="C-type_lectin-like/link_sf"/>
</dbReference>
<dbReference type="Pfam" id="PF00059">
    <property type="entry name" value="Lectin_C"/>
    <property type="match status" value="1"/>
</dbReference>
<dbReference type="AlphaFoldDB" id="A0A1A9WYT6"/>
<dbReference type="Gene3D" id="3.10.100.10">
    <property type="entry name" value="Mannose-Binding Protein A, subunit A"/>
    <property type="match status" value="1"/>
</dbReference>
<reference evidence="3" key="2">
    <citation type="submission" date="2020-05" db="UniProtKB">
        <authorList>
            <consortium name="EnsemblMetazoa"/>
        </authorList>
    </citation>
    <scope>IDENTIFICATION</scope>
    <source>
        <strain evidence="3">IAEA</strain>
    </source>
</reference>
<sequence>MNFMNGIRKSLRFDKFDSYVPSIQAVRIGDPPLYMASDIAKDISKKFKKQEKKTNKKSIFKVAAISNPYFVEYLFKLGVSFTFCELALKLSFQGQKQDVSWFKAHAICRTVDGNLVSIDNQPVWESLNEYLEANFPDKSRWWTSANDLALEGEFIWWNTGTSMSYNVWEKGQPNNKDNNQHCVALEFENKRYEMNDLDCNSRNAFICESGPNAEHERQLERELKREREQEREQQHQREMNEFVCNLNNEFMYEPEKPLRVSINILPWGTPPYIKFEFLYADKFGEIGLDLGLQFPKNFSIVAKWLKNMYRNTPACEGIDVCVLIFKILHDIVGVSLKRISQTLKVKLLL</sequence>
<keyword evidence="4" id="KW-1185">Reference proteome</keyword>
<dbReference type="PROSITE" id="PS50041">
    <property type="entry name" value="C_TYPE_LECTIN_2"/>
    <property type="match status" value="1"/>
</dbReference>
<dbReference type="CDD" id="cd00037">
    <property type="entry name" value="CLECT"/>
    <property type="match status" value="1"/>
</dbReference>
<dbReference type="SMART" id="SM00034">
    <property type="entry name" value="CLECT"/>
    <property type="match status" value="1"/>
</dbReference>
<name>A0A1A9WYT6_9MUSC</name>
<evidence type="ECO:0000256" key="1">
    <source>
        <dbReference type="SAM" id="Coils"/>
    </source>
</evidence>
<feature type="domain" description="C-type lectin" evidence="2">
    <location>
        <begin position="100"/>
        <end position="208"/>
    </location>
</feature>
<evidence type="ECO:0000313" key="4">
    <source>
        <dbReference type="Proteomes" id="UP000091820"/>
    </source>
</evidence>
<dbReference type="EnsemblMetazoa" id="GBRI037609-RA">
    <property type="protein sequence ID" value="GBRI037609-PA"/>
    <property type="gene ID" value="GBRI037609"/>
</dbReference>
<evidence type="ECO:0000259" key="2">
    <source>
        <dbReference type="PROSITE" id="PS50041"/>
    </source>
</evidence>
<dbReference type="Proteomes" id="UP000091820">
    <property type="component" value="Unassembled WGS sequence"/>
</dbReference>
<dbReference type="SUPFAM" id="SSF56436">
    <property type="entry name" value="C-type lectin-like"/>
    <property type="match status" value="1"/>
</dbReference>
<dbReference type="InterPro" id="IPR016187">
    <property type="entry name" value="CTDL_fold"/>
</dbReference>
<feature type="coiled-coil region" evidence="1">
    <location>
        <begin position="212"/>
        <end position="245"/>
    </location>
</feature>
<accession>A0A1A9WYT6</accession>